<proteinExistence type="predicted"/>
<feature type="domain" description="MobA-like NTP transferase" evidence="2">
    <location>
        <begin position="5"/>
        <end position="164"/>
    </location>
</feature>
<dbReference type="Proteomes" id="UP001108027">
    <property type="component" value="Unassembled WGS sequence"/>
</dbReference>
<keyword evidence="3" id="KW-0808">Transferase</keyword>
<evidence type="ECO:0000256" key="1">
    <source>
        <dbReference type="ARBA" id="ARBA00022842"/>
    </source>
</evidence>
<dbReference type="InterPro" id="IPR025877">
    <property type="entry name" value="MobA-like_NTP_Trfase"/>
</dbReference>
<dbReference type="Gene3D" id="3.90.550.10">
    <property type="entry name" value="Spore Coat Polysaccharide Biosynthesis Protein SpsA, Chain A"/>
    <property type="match status" value="1"/>
</dbReference>
<dbReference type="EMBL" id="JAJGNA010000025">
    <property type="protein sequence ID" value="MCC4309973.1"/>
    <property type="molecule type" value="Genomic_DNA"/>
</dbReference>
<gene>
    <name evidence="3" type="ORF">LL252_15470</name>
</gene>
<dbReference type="Pfam" id="PF12804">
    <property type="entry name" value="NTP_transf_3"/>
    <property type="match status" value="1"/>
</dbReference>
<dbReference type="AlphaFoldDB" id="A0A9Q3URZ9"/>
<comment type="caution">
    <text evidence="3">The sequence shown here is derived from an EMBL/GenBank/DDBJ whole genome shotgun (WGS) entry which is preliminary data.</text>
</comment>
<sequence length="194" mass="20945">MKTLALIAAAGRARRFGSDKRRAELADGRALLTATRARAGERFADVRVILRADDRPTDLAVPESAVIVSPRADQGLGLSLADAFAALLARDEPAEVVAVWLGDMPWVATETVDRLLAEAARDRIVRPTLDGRPGFPVLFGRDLWPALAANDQPDGARPVVARHRQALVEIPVSDTGVLRDVDRPEDILSSKTDT</sequence>
<dbReference type="PANTHER" id="PTHR43777:SF1">
    <property type="entry name" value="MOLYBDENUM COFACTOR CYTIDYLYLTRANSFERASE"/>
    <property type="match status" value="1"/>
</dbReference>
<dbReference type="RefSeq" id="WP_228234650.1">
    <property type="nucleotide sequence ID" value="NZ_JAJGNA010000025.1"/>
</dbReference>
<evidence type="ECO:0000313" key="4">
    <source>
        <dbReference type="Proteomes" id="UP001108027"/>
    </source>
</evidence>
<keyword evidence="1" id="KW-0460">Magnesium</keyword>
<accession>A0A9Q3URZ9</accession>
<keyword evidence="4" id="KW-1185">Reference proteome</keyword>
<organism evidence="3 4">
    <name type="scientific">Alloalcanivorax marinus</name>
    <dbReference type="NCBI Taxonomy" id="1177169"/>
    <lineage>
        <taxon>Bacteria</taxon>
        <taxon>Pseudomonadati</taxon>
        <taxon>Pseudomonadota</taxon>
        <taxon>Gammaproteobacteria</taxon>
        <taxon>Oceanospirillales</taxon>
        <taxon>Alcanivoracaceae</taxon>
        <taxon>Alloalcanivorax</taxon>
    </lineage>
</organism>
<evidence type="ECO:0000259" key="2">
    <source>
        <dbReference type="Pfam" id="PF12804"/>
    </source>
</evidence>
<dbReference type="PANTHER" id="PTHR43777">
    <property type="entry name" value="MOLYBDENUM COFACTOR CYTIDYLYLTRANSFERASE"/>
    <property type="match status" value="1"/>
</dbReference>
<name>A0A9Q3URZ9_9GAMM</name>
<protein>
    <submittedName>
        <fullName evidence="3">NTP transferase domain-containing protein</fullName>
    </submittedName>
</protein>
<dbReference type="InterPro" id="IPR029044">
    <property type="entry name" value="Nucleotide-diphossugar_trans"/>
</dbReference>
<reference evidence="3" key="1">
    <citation type="submission" date="2021-10" db="EMBL/GenBank/DDBJ databases">
        <title>The diversity and Nitrogen Metabolism of Culturable Nitrate-Utilizing Bacteria Within the Oxygen Minimum Zone of the Changjiang (Yangtze River)Estuary.</title>
        <authorList>
            <person name="Zhang D."/>
            <person name="Zheng J."/>
            <person name="Liu S."/>
            <person name="He W."/>
        </authorList>
    </citation>
    <scope>NUCLEOTIDE SEQUENCE</scope>
    <source>
        <strain evidence="3">FXH-223</strain>
    </source>
</reference>
<dbReference type="SUPFAM" id="SSF53448">
    <property type="entry name" value="Nucleotide-diphospho-sugar transferases"/>
    <property type="match status" value="1"/>
</dbReference>
<dbReference type="GO" id="GO:0016779">
    <property type="term" value="F:nucleotidyltransferase activity"/>
    <property type="evidence" value="ECO:0007669"/>
    <property type="project" value="UniProtKB-ARBA"/>
</dbReference>
<evidence type="ECO:0000313" key="3">
    <source>
        <dbReference type="EMBL" id="MCC4309973.1"/>
    </source>
</evidence>